<dbReference type="AlphaFoldDB" id="A0AAV9VU87"/>
<feature type="region of interest" description="Disordered" evidence="1">
    <location>
        <begin position="70"/>
        <end position="98"/>
    </location>
</feature>
<organism evidence="2 3">
    <name type="scientific">Arthrobotrys musiformis</name>
    <dbReference type="NCBI Taxonomy" id="47236"/>
    <lineage>
        <taxon>Eukaryota</taxon>
        <taxon>Fungi</taxon>
        <taxon>Dikarya</taxon>
        <taxon>Ascomycota</taxon>
        <taxon>Pezizomycotina</taxon>
        <taxon>Orbiliomycetes</taxon>
        <taxon>Orbiliales</taxon>
        <taxon>Orbiliaceae</taxon>
        <taxon>Arthrobotrys</taxon>
    </lineage>
</organism>
<evidence type="ECO:0000313" key="2">
    <source>
        <dbReference type="EMBL" id="KAK6495921.1"/>
    </source>
</evidence>
<reference evidence="2 3" key="1">
    <citation type="submission" date="2023-08" db="EMBL/GenBank/DDBJ databases">
        <authorList>
            <person name="Palmer J.M."/>
        </authorList>
    </citation>
    <scope>NUCLEOTIDE SEQUENCE [LARGE SCALE GENOMIC DNA]</scope>
    <source>
        <strain evidence="2 3">TWF481</strain>
    </source>
</reference>
<dbReference type="Proteomes" id="UP001370758">
    <property type="component" value="Unassembled WGS sequence"/>
</dbReference>
<keyword evidence="3" id="KW-1185">Reference proteome</keyword>
<proteinExistence type="predicted"/>
<dbReference type="GO" id="GO:0003676">
    <property type="term" value="F:nucleic acid binding"/>
    <property type="evidence" value="ECO:0007669"/>
    <property type="project" value="InterPro"/>
</dbReference>
<dbReference type="Gene3D" id="3.30.420.10">
    <property type="entry name" value="Ribonuclease H-like superfamily/Ribonuclease H"/>
    <property type="match status" value="1"/>
</dbReference>
<protein>
    <submittedName>
        <fullName evidence="2">Uncharacterized protein</fullName>
    </submittedName>
</protein>
<dbReference type="EMBL" id="JAVHJL010000012">
    <property type="protein sequence ID" value="KAK6495921.1"/>
    <property type="molecule type" value="Genomic_DNA"/>
</dbReference>
<comment type="caution">
    <text evidence="2">The sequence shown here is derived from an EMBL/GenBank/DDBJ whole genome shotgun (WGS) entry which is preliminary data.</text>
</comment>
<accession>A0AAV9VU87</accession>
<dbReference type="InterPro" id="IPR036397">
    <property type="entry name" value="RNaseH_sf"/>
</dbReference>
<feature type="region of interest" description="Disordered" evidence="1">
    <location>
        <begin position="1"/>
        <end position="20"/>
    </location>
</feature>
<evidence type="ECO:0000256" key="1">
    <source>
        <dbReference type="SAM" id="MobiDB-lite"/>
    </source>
</evidence>
<gene>
    <name evidence="2" type="ORF">TWF481_002966</name>
</gene>
<name>A0AAV9VU87_9PEZI</name>
<evidence type="ECO:0000313" key="3">
    <source>
        <dbReference type="Proteomes" id="UP001370758"/>
    </source>
</evidence>
<sequence length="98" mass="10645">MASKCRRPIGGNQPDGGNHFEYVDAAQSNWVDALAEIELALNDSISAATGYIPNKLIYGLKLRTAIHTMAPQADGDAGNPPSRADQLIERRNSYRQCS</sequence>